<dbReference type="KEGG" id="nva:G3M78_03965"/>
<keyword evidence="1" id="KW-1188">Viral release from host cell</keyword>
<dbReference type="SUPFAM" id="SSF50789">
    <property type="entry name" value="Herpes virus serine proteinase, assemblin"/>
    <property type="match status" value="1"/>
</dbReference>
<protein>
    <submittedName>
        <fullName evidence="5">HK97 family phage prohead protease</fullName>
    </submittedName>
</protein>
<organism evidence="5 6">
    <name type="scientific">Candidatus Nitrohelix vancouverensis</name>
    <dbReference type="NCBI Taxonomy" id="2705534"/>
    <lineage>
        <taxon>Bacteria</taxon>
        <taxon>Pseudomonadati</taxon>
        <taxon>Nitrospinota/Tectimicrobiota group</taxon>
        <taxon>Nitrospinota</taxon>
        <taxon>Nitrospinia</taxon>
        <taxon>Nitrospinales</taxon>
        <taxon>Nitrospinaceae</taxon>
        <taxon>Candidatus Nitrohelix</taxon>
    </lineage>
</organism>
<dbReference type="NCBIfam" id="TIGR01543">
    <property type="entry name" value="proheadase_HK97"/>
    <property type="match status" value="1"/>
</dbReference>
<evidence type="ECO:0000313" key="6">
    <source>
        <dbReference type="Proteomes" id="UP000594464"/>
    </source>
</evidence>
<gene>
    <name evidence="5" type="ORF">G3M78_03965</name>
</gene>
<evidence type="ECO:0000313" key="5">
    <source>
        <dbReference type="EMBL" id="QPJ66759.1"/>
    </source>
</evidence>
<evidence type="ECO:0000256" key="1">
    <source>
        <dbReference type="ARBA" id="ARBA00022612"/>
    </source>
</evidence>
<feature type="domain" description="Prohead serine protease" evidence="4">
    <location>
        <begin position="6"/>
        <end position="143"/>
    </location>
</feature>
<dbReference type="EMBL" id="CP048620">
    <property type="protein sequence ID" value="QPJ66759.1"/>
    <property type="molecule type" value="Genomic_DNA"/>
</dbReference>
<accession>A0A7T0C535</accession>
<dbReference type="GO" id="GO:0006508">
    <property type="term" value="P:proteolysis"/>
    <property type="evidence" value="ECO:0007669"/>
    <property type="project" value="UniProtKB-KW"/>
</dbReference>
<sequence length="168" mass="18661">MNEVDDSGVFSGYASTFGNVDLGGELVEAGAFTQTLIESGGKIPLLDHHDPTRQIGWNLEAREDQHGLFVRGRLNLEVQAGREKHALMRQAAQVGARMGLSIGFRTLRDEADANDPRIRRLKEIELMEYSVVTFPMNPQATVTGLKHQDASFEALKQSLKQLTKHFLS</sequence>
<evidence type="ECO:0000256" key="3">
    <source>
        <dbReference type="ARBA" id="ARBA00022801"/>
    </source>
</evidence>
<dbReference type="GO" id="GO:0008233">
    <property type="term" value="F:peptidase activity"/>
    <property type="evidence" value="ECO:0007669"/>
    <property type="project" value="UniProtKB-KW"/>
</dbReference>
<dbReference type="Pfam" id="PF04586">
    <property type="entry name" value="Peptidase_S78"/>
    <property type="match status" value="1"/>
</dbReference>
<dbReference type="InterPro" id="IPR054613">
    <property type="entry name" value="Peptidase_S78_dom"/>
</dbReference>
<reference evidence="6" key="1">
    <citation type="submission" date="2020-02" db="EMBL/GenBank/DDBJ databases">
        <title>Genomic and physiological characterization of two novel Nitrospinaceae genera.</title>
        <authorList>
            <person name="Mueller A.J."/>
            <person name="Jung M.-Y."/>
            <person name="Strachan C.R."/>
            <person name="Herbold C.W."/>
            <person name="Kirkegaard R.H."/>
            <person name="Daims H."/>
        </authorList>
    </citation>
    <scope>NUCLEOTIDE SEQUENCE [LARGE SCALE GENOMIC DNA]</scope>
</reference>
<name>A0A7T0C535_9BACT</name>
<evidence type="ECO:0000256" key="2">
    <source>
        <dbReference type="ARBA" id="ARBA00022670"/>
    </source>
</evidence>
<dbReference type="InterPro" id="IPR006433">
    <property type="entry name" value="Prohead_protease"/>
</dbReference>
<dbReference type="Proteomes" id="UP000594464">
    <property type="component" value="Chromosome"/>
</dbReference>
<proteinExistence type="predicted"/>
<dbReference type="AlphaFoldDB" id="A0A7T0C535"/>
<evidence type="ECO:0000259" key="4">
    <source>
        <dbReference type="Pfam" id="PF04586"/>
    </source>
</evidence>
<keyword evidence="3" id="KW-0378">Hydrolase</keyword>
<keyword evidence="2 5" id="KW-0645">Protease</keyword>